<name>A0A2A9NZN8_9AGAR</name>
<dbReference type="EC" id="3.1.3.15" evidence="3 8"/>
<keyword evidence="4 8" id="KW-0028">Amino-acid biosynthesis</keyword>
<comment type="pathway">
    <text evidence="1 8">Amino-acid biosynthesis; L-histidine biosynthesis; L-histidine from 5-phospho-alpha-D-ribose 1-diphosphate: step 8/9.</text>
</comment>
<dbReference type="InterPro" id="IPR004013">
    <property type="entry name" value="PHP_dom"/>
</dbReference>
<evidence type="ECO:0000256" key="8">
    <source>
        <dbReference type="RuleBase" id="RU366003"/>
    </source>
</evidence>
<dbReference type="SUPFAM" id="SSF89550">
    <property type="entry name" value="PHP domain-like"/>
    <property type="match status" value="1"/>
</dbReference>
<evidence type="ECO:0000259" key="9">
    <source>
        <dbReference type="Pfam" id="PF02811"/>
    </source>
</evidence>
<dbReference type="CDD" id="cd12110">
    <property type="entry name" value="PHP_HisPPase_Hisj_like"/>
    <property type="match status" value="1"/>
</dbReference>
<dbReference type="OrthoDB" id="5957391at2759"/>
<sequence length="318" mass="36869">MPYSHHSHSGEFCKHATGTLKDVVLAAINQGFEVYGLSEHVPRYRLLDLYPEEVGMSLETLEKQFHNFVEEAHRLKAFYADRINLLVGLETEYITTADLSQLELLLENLGPRVQYLVGSIHHVNCIPIDFDLDTFYKARGSTRAKNEKQAQEMFFEAYLDAQFELMNRFQPEIIGHIDLCRLYTPELRFAEYPAALERLKRNIKYARDYGALFEVNTAALSKRWDTAYPGRDVLEAILFHGRVTLSDDSHGPQAVGRNYDSLREYLISSGVTELWYLEESLVPNGGGRMTRAKQLNMEWWNHPFWKERMQKALQPNMI</sequence>
<evidence type="ECO:0000256" key="4">
    <source>
        <dbReference type="ARBA" id="ARBA00022605"/>
    </source>
</evidence>
<dbReference type="PANTHER" id="PTHR21039">
    <property type="entry name" value="HISTIDINOL PHOSPHATASE-RELATED"/>
    <property type="match status" value="1"/>
</dbReference>
<feature type="domain" description="PHP" evidence="9">
    <location>
        <begin position="5"/>
        <end position="218"/>
    </location>
</feature>
<dbReference type="Pfam" id="PF02811">
    <property type="entry name" value="PHP"/>
    <property type="match status" value="1"/>
</dbReference>
<dbReference type="GO" id="GO:0005737">
    <property type="term" value="C:cytoplasm"/>
    <property type="evidence" value="ECO:0007669"/>
    <property type="project" value="TreeGrafter"/>
</dbReference>
<dbReference type="InterPro" id="IPR016195">
    <property type="entry name" value="Pol/histidinol_Pase-like"/>
</dbReference>
<organism evidence="10 11">
    <name type="scientific">Amanita thiersii Skay4041</name>
    <dbReference type="NCBI Taxonomy" id="703135"/>
    <lineage>
        <taxon>Eukaryota</taxon>
        <taxon>Fungi</taxon>
        <taxon>Dikarya</taxon>
        <taxon>Basidiomycota</taxon>
        <taxon>Agaricomycotina</taxon>
        <taxon>Agaricomycetes</taxon>
        <taxon>Agaricomycetidae</taxon>
        <taxon>Agaricales</taxon>
        <taxon>Pluteineae</taxon>
        <taxon>Amanitaceae</taxon>
        <taxon>Amanita</taxon>
    </lineage>
</organism>
<comment type="catalytic activity">
    <reaction evidence="7 8">
        <text>L-histidinol phosphate + H2O = L-histidinol + phosphate</text>
        <dbReference type="Rhea" id="RHEA:14465"/>
        <dbReference type="ChEBI" id="CHEBI:15377"/>
        <dbReference type="ChEBI" id="CHEBI:43474"/>
        <dbReference type="ChEBI" id="CHEBI:57699"/>
        <dbReference type="ChEBI" id="CHEBI:57980"/>
        <dbReference type="EC" id="3.1.3.15"/>
    </reaction>
</comment>
<dbReference type="Proteomes" id="UP000242287">
    <property type="component" value="Unassembled WGS sequence"/>
</dbReference>
<evidence type="ECO:0000256" key="6">
    <source>
        <dbReference type="ARBA" id="ARBA00023102"/>
    </source>
</evidence>
<dbReference type="EMBL" id="KZ301973">
    <property type="protein sequence ID" value="PFH53503.1"/>
    <property type="molecule type" value="Genomic_DNA"/>
</dbReference>
<keyword evidence="5 8" id="KW-0378">Hydrolase</keyword>
<evidence type="ECO:0000256" key="7">
    <source>
        <dbReference type="ARBA" id="ARBA00049158"/>
    </source>
</evidence>
<accession>A0A2A9NZN8</accession>
<dbReference type="GO" id="GO:0004401">
    <property type="term" value="F:histidinol-phosphatase activity"/>
    <property type="evidence" value="ECO:0007669"/>
    <property type="project" value="UniProtKB-UniRule"/>
</dbReference>
<keyword evidence="11" id="KW-1185">Reference proteome</keyword>
<evidence type="ECO:0000256" key="3">
    <source>
        <dbReference type="ARBA" id="ARBA00013085"/>
    </source>
</evidence>
<dbReference type="UniPathway" id="UPA00031">
    <property type="reaction ID" value="UER00013"/>
</dbReference>
<protein>
    <recommendedName>
        <fullName evidence="3 8">Histidinol-phosphatase</fullName>
        <shortName evidence="8">HolPase</shortName>
        <ecNumber evidence="3 8">3.1.3.15</ecNumber>
    </recommendedName>
</protein>
<dbReference type="InterPro" id="IPR010140">
    <property type="entry name" value="Histidinol_P_phosphatase_HisJ"/>
</dbReference>
<evidence type="ECO:0000256" key="1">
    <source>
        <dbReference type="ARBA" id="ARBA00004970"/>
    </source>
</evidence>
<dbReference type="STRING" id="703135.A0A2A9NZN8"/>
<evidence type="ECO:0000256" key="5">
    <source>
        <dbReference type="ARBA" id="ARBA00022801"/>
    </source>
</evidence>
<comment type="similarity">
    <text evidence="2 8">Belongs to the PHP hydrolase family. HisK subfamily.</text>
</comment>
<keyword evidence="6 8" id="KW-0368">Histidine biosynthesis</keyword>
<dbReference type="PANTHER" id="PTHR21039:SF0">
    <property type="entry name" value="HISTIDINOL-PHOSPHATASE"/>
    <property type="match status" value="1"/>
</dbReference>
<evidence type="ECO:0000313" key="11">
    <source>
        <dbReference type="Proteomes" id="UP000242287"/>
    </source>
</evidence>
<gene>
    <name evidence="10" type="ORF">AMATHDRAFT_137612</name>
</gene>
<evidence type="ECO:0000313" key="10">
    <source>
        <dbReference type="EMBL" id="PFH53503.1"/>
    </source>
</evidence>
<dbReference type="Gene3D" id="3.20.20.140">
    <property type="entry name" value="Metal-dependent hydrolases"/>
    <property type="match status" value="1"/>
</dbReference>
<dbReference type="NCBIfam" id="TIGR01856">
    <property type="entry name" value="hisJ_fam"/>
    <property type="match status" value="1"/>
</dbReference>
<evidence type="ECO:0000256" key="2">
    <source>
        <dbReference type="ARBA" id="ARBA00009152"/>
    </source>
</evidence>
<reference evidence="10 11" key="1">
    <citation type="submission" date="2014-02" db="EMBL/GenBank/DDBJ databases">
        <title>Transposable element dynamics among asymbiotic and ectomycorrhizal Amanita fungi.</title>
        <authorList>
            <consortium name="DOE Joint Genome Institute"/>
            <person name="Hess J."/>
            <person name="Skrede I."/>
            <person name="Wolfe B."/>
            <person name="LaButti K."/>
            <person name="Ohm R.A."/>
            <person name="Grigoriev I.V."/>
            <person name="Pringle A."/>
        </authorList>
    </citation>
    <scope>NUCLEOTIDE SEQUENCE [LARGE SCALE GENOMIC DNA]</scope>
    <source>
        <strain evidence="10 11">SKay4041</strain>
    </source>
</reference>
<dbReference type="AlphaFoldDB" id="A0A2A9NZN8"/>
<proteinExistence type="inferred from homology"/>
<dbReference type="GO" id="GO:0000105">
    <property type="term" value="P:L-histidine biosynthetic process"/>
    <property type="evidence" value="ECO:0007669"/>
    <property type="project" value="UniProtKB-UniRule"/>
</dbReference>